<feature type="region of interest" description="Disordered" evidence="1">
    <location>
        <begin position="901"/>
        <end position="924"/>
    </location>
</feature>
<organism evidence="3 4">
    <name type="scientific">Durusdinium trenchii</name>
    <dbReference type="NCBI Taxonomy" id="1381693"/>
    <lineage>
        <taxon>Eukaryota</taxon>
        <taxon>Sar</taxon>
        <taxon>Alveolata</taxon>
        <taxon>Dinophyceae</taxon>
        <taxon>Suessiales</taxon>
        <taxon>Symbiodiniaceae</taxon>
        <taxon>Durusdinium</taxon>
    </lineage>
</organism>
<evidence type="ECO:0000256" key="1">
    <source>
        <dbReference type="SAM" id="MobiDB-lite"/>
    </source>
</evidence>
<dbReference type="Proteomes" id="UP001642484">
    <property type="component" value="Unassembled WGS sequence"/>
</dbReference>
<name>A0ABP0IV84_9DINO</name>
<feature type="domain" description="Gingipain" evidence="2">
    <location>
        <begin position="352"/>
        <end position="450"/>
    </location>
</feature>
<evidence type="ECO:0000313" key="4">
    <source>
        <dbReference type="Proteomes" id="UP001642484"/>
    </source>
</evidence>
<accession>A0ABP0IV84</accession>
<proteinExistence type="predicted"/>
<evidence type="ECO:0000259" key="2">
    <source>
        <dbReference type="Pfam" id="PF01364"/>
    </source>
</evidence>
<gene>
    <name evidence="3" type="ORF">CCMP2556_LOCUS8291</name>
</gene>
<reference evidence="3 4" key="1">
    <citation type="submission" date="2024-02" db="EMBL/GenBank/DDBJ databases">
        <authorList>
            <person name="Chen Y."/>
            <person name="Shah S."/>
            <person name="Dougan E. K."/>
            <person name="Thang M."/>
            <person name="Chan C."/>
        </authorList>
    </citation>
    <scope>NUCLEOTIDE SEQUENCE [LARGE SCALE GENOMIC DNA]</scope>
</reference>
<keyword evidence="4" id="KW-1185">Reference proteome</keyword>
<sequence length="924" mass="100384">MLGSYTDPESGDEVLISADSRGFQWINATADERLSFEFHPEDFKLIPAEGSGHEIEITFETDDDGFVSAALRGEKRYERLVGSMEMKVREGPVHLSLPEVTRKSGTNIHAFMCNLLEDPSDWRDFSVLLLIATNAHLNSGIPCVIVDDTSPADDDAIQNLLDRLQPNQVTVFRSEDEEAQGQIEGNETAIVTERTCNGLAAVNDFVAATWAKEIQKAVVVSNGDYALALLATSLACLLDAPLFVTEGPVAEADLGKLMPDLGSYPVIVLGEQIELDADVTSLADVAAVTGYVKDSGISIKYLAVTNPSDRATRKLSLTAPIYAAVHGGLVLPLKDVAIQKPAPLDGEPLMKVKEQLEKAYQVLGQPRWLALVGSPQAVPACKTTEDVNNSKEYAVTDYPYATAKFNLDDAHEIAVGRCFTDSSTAAFLLATRSANFVALKSDGDWRSKIVDAGLWGFPEIRQLFFNSGFTLASCQKGDIQPLHQKDFEEDNKTIEAAAVLHKDHSWWGGLGQCVGRNTNAMLAPCVMVSLGCHAAGIDEGVPSCASRLLARGAVCFTGAARCPTAIATLWSVAFFNELLCSGSSVGEANREAHNKFMAHHLKGINLGKYTLVNRFTLGDPALRPFPNVSMDITPARHSFGPGGSVTVFGPSSWKMVEVHQDQLKEWKYDGKLFDPVALGCAPEAGWCGGGYDKQEAFYQLAIKVPAKTKGAVLTSLVLDNDGEEVKAEDKSSDVDPVCGQYECSQYVDNGNANDWHYVTVTKDENGYRWTNKAGVSWGLDEKTLDICEDCPYHSQGRHNNPKRNAFGIVTSMNFGGEHYNRADYHGCPELGAAKKKVWSGEPQGLQELSDGKKLLLVPVKMMECSQQEGTIQSFLKSITLRVLVDDDEEVDLQVLNQDLAPAQRGGGRGAAMARQNRGDNEAEE</sequence>
<dbReference type="InterPro" id="IPR001769">
    <property type="entry name" value="Gingipain"/>
</dbReference>
<dbReference type="EMBL" id="CAXAMN010003758">
    <property type="protein sequence ID" value="CAK9006011.1"/>
    <property type="molecule type" value="Genomic_DNA"/>
</dbReference>
<protein>
    <recommendedName>
        <fullName evidence="2">Gingipain domain-containing protein</fullName>
    </recommendedName>
</protein>
<evidence type="ECO:0000313" key="3">
    <source>
        <dbReference type="EMBL" id="CAK9006011.1"/>
    </source>
</evidence>
<comment type="caution">
    <text evidence="3">The sequence shown here is derived from an EMBL/GenBank/DDBJ whole genome shotgun (WGS) entry which is preliminary data.</text>
</comment>
<dbReference type="Pfam" id="PF01364">
    <property type="entry name" value="Peptidase_C25"/>
    <property type="match status" value="1"/>
</dbReference>